<dbReference type="InterPro" id="IPR003717">
    <property type="entry name" value="RecO"/>
</dbReference>
<evidence type="ECO:0000256" key="6">
    <source>
        <dbReference type="ARBA" id="ARBA00033409"/>
    </source>
</evidence>
<evidence type="ECO:0000256" key="2">
    <source>
        <dbReference type="ARBA" id="ARBA00021310"/>
    </source>
</evidence>
<comment type="similarity">
    <text evidence="1 7">Belongs to the RecO family.</text>
</comment>
<evidence type="ECO:0000256" key="7">
    <source>
        <dbReference type="HAMAP-Rule" id="MF_00201"/>
    </source>
</evidence>
<dbReference type="Pfam" id="PF02565">
    <property type="entry name" value="RecO_C"/>
    <property type="match status" value="1"/>
</dbReference>
<evidence type="ECO:0000256" key="3">
    <source>
        <dbReference type="ARBA" id="ARBA00022763"/>
    </source>
</evidence>
<keyword evidence="4 7" id="KW-0233">DNA recombination</keyword>
<organism evidence="9 10">
    <name type="scientific">Winogradskyella litoriviva</name>
    <dbReference type="NCBI Taxonomy" id="1220182"/>
    <lineage>
        <taxon>Bacteria</taxon>
        <taxon>Pseudomonadati</taxon>
        <taxon>Bacteroidota</taxon>
        <taxon>Flavobacteriia</taxon>
        <taxon>Flavobacteriales</taxon>
        <taxon>Flavobacteriaceae</taxon>
        <taxon>Winogradskyella</taxon>
    </lineage>
</organism>
<protein>
    <recommendedName>
        <fullName evidence="2 7">DNA repair protein RecO</fullName>
    </recommendedName>
    <alternativeName>
        <fullName evidence="6 7">Recombination protein O</fullName>
    </alternativeName>
</protein>
<dbReference type="SUPFAM" id="SSF57863">
    <property type="entry name" value="ArfGap/RecO-like zinc finger"/>
    <property type="match status" value="1"/>
</dbReference>
<dbReference type="Pfam" id="PF11967">
    <property type="entry name" value="RecO_N"/>
    <property type="match status" value="1"/>
</dbReference>
<comment type="caution">
    <text evidence="9">The sequence shown here is derived from an EMBL/GenBank/DDBJ whole genome shotgun (WGS) entry which is preliminary data.</text>
</comment>
<comment type="function">
    <text evidence="7">Involved in DNA repair and RecF pathway recombination.</text>
</comment>
<reference evidence="9 10" key="1">
    <citation type="journal article" date="2015" name="Int. J. Syst. Evol. Microbiol.">
        <title>Winogradskyella litoriviva sp. nov., isolated from coastal seawater.</title>
        <authorList>
            <person name="Nedashkovskaya O.I."/>
            <person name="Kukhlevskiy A.D."/>
            <person name="Zhukova N.V."/>
            <person name="Kim S.J."/>
            <person name="Rhee S.K."/>
            <person name="Mikhailov V.V."/>
        </authorList>
    </citation>
    <scope>NUCLEOTIDE SEQUENCE [LARGE SCALE GENOMIC DNA]</scope>
    <source>
        <strain evidence="9 10">KMM6491</strain>
    </source>
</reference>
<keyword evidence="5 7" id="KW-0234">DNA repair</keyword>
<dbReference type="Proteomes" id="UP000805085">
    <property type="component" value="Unassembled WGS sequence"/>
</dbReference>
<sequence length="239" mass="27994">MLSKNNSIVLSKLKYREYDLIVKCYTQQRGVVSYLLKGVLKSKKGLSKTVYYQALSQLQIEESYKPNQTLHFIKEVKFSYIYKSLHTNIYKSSIVFFLAEILSNVLKEEEQNEGLYEFITVALQYLDNEDQFSNFHLLFLLKLTRYLGFQPENIDNNYTYFNLESGIFESSNNGIYSISGSNLTLLKRLLGINFDALNSIKINAIQRQEFLNMLLYYFELHLGSFKKPKSLQVLNEVFH</sequence>
<keyword evidence="3 7" id="KW-0227">DNA damage</keyword>
<evidence type="ECO:0000313" key="9">
    <source>
        <dbReference type="EMBL" id="NRD22028.1"/>
    </source>
</evidence>
<dbReference type="Gene3D" id="2.40.50.140">
    <property type="entry name" value="Nucleic acid-binding proteins"/>
    <property type="match status" value="1"/>
</dbReference>
<gene>
    <name evidence="7 9" type="primary">recO</name>
    <name evidence="9" type="ORF">HNV10_02165</name>
</gene>
<dbReference type="PANTHER" id="PTHR33991">
    <property type="entry name" value="DNA REPAIR PROTEIN RECO"/>
    <property type="match status" value="1"/>
</dbReference>
<evidence type="ECO:0000256" key="4">
    <source>
        <dbReference type="ARBA" id="ARBA00023172"/>
    </source>
</evidence>
<evidence type="ECO:0000313" key="10">
    <source>
        <dbReference type="Proteomes" id="UP000805085"/>
    </source>
</evidence>
<dbReference type="SUPFAM" id="SSF50249">
    <property type="entry name" value="Nucleic acid-binding proteins"/>
    <property type="match status" value="1"/>
</dbReference>
<dbReference type="NCBIfam" id="TIGR00613">
    <property type="entry name" value="reco"/>
    <property type="match status" value="1"/>
</dbReference>
<dbReference type="InterPro" id="IPR012340">
    <property type="entry name" value="NA-bd_OB-fold"/>
</dbReference>
<dbReference type="InterPro" id="IPR022572">
    <property type="entry name" value="DNA_rep/recomb_RecO_N"/>
</dbReference>
<evidence type="ECO:0000259" key="8">
    <source>
        <dbReference type="Pfam" id="PF11967"/>
    </source>
</evidence>
<dbReference type="Gene3D" id="1.20.1440.120">
    <property type="entry name" value="Recombination protein O, C-terminal domain"/>
    <property type="match status" value="1"/>
</dbReference>
<dbReference type="RefSeq" id="WP_173299684.1">
    <property type="nucleotide sequence ID" value="NZ_JABRWQ010000001.1"/>
</dbReference>
<dbReference type="PANTHER" id="PTHR33991:SF1">
    <property type="entry name" value="DNA REPAIR PROTEIN RECO"/>
    <property type="match status" value="1"/>
</dbReference>
<evidence type="ECO:0000256" key="1">
    <source>
        <dbReference type="ARBA" id="ARBA00007452"/>
    </source>
</evidence>
<dbReference type="EMBL" id="JABRWQ010000001">
    <property type="protein sequence ID" value="NRD22028.1"/>
    <property type="molecule type" value="Genomic_DNA"/>
</dbReference>
<dbReference type="InterPro" id="IPR042242">
    <property type="entry name" value="RecO_C"/>
</dbReference>
<proteinExistence type="inferred from homology"/>
<evidence type="ECO:0000256" key="5">
    <source>
        <dbReference type="ARBA" id="ARBA00023204"/>
    </source>
</evidence>
<feature type="domain" description="DNA replication/recombination mediator RecO N-terminal" evidence="8">
    <location>
        <begin position="1"/>
        <end position="79"/>
    </location>
</feature>
<accession>A0ABX2E1U8</accession>
<name>A0ABX2E1U8_9FLAO</name>
<dbReference type="HAMAP" id="MF_00201">
    <property type="entry name" value="RecO"/>
    <property type="match status" value="1"/>
</dbReference>
<dbReference type="InterPro" id="IPR037278">
    <property type="entry name" value="ARFGAP/RecO"/>
</dbReference>
<keyword evidence="10" id="KW-1185">Reference proteome</keyword>